<dbReference type="Gene3D" id="1.10.1520.10">
    <property type="entry name" value="Ribonuclease III domain"/>
    <property type="match status" value="1"/>
</dbReference>
<dbReference type="SUPFAM" id="SSF54768">
    <property type="entry name" value="dsRNA-binding domain-like"/>
    <property type="match status" value="1"/>
</dbReference>
<keyword evidence="12" id="KW-1185">Reference proteome</keyword>
<keyword evidence="8" id="KW-0460">Magnesium</keyword>
<evidence type="ECO:0000259" key="9">
    <source>
        <dbReference type="PROSITE" id="PS50137"/>
    </source>
</evidence>
<sequence length="226" mass="24297">MNDMLDTGALAGIIGCTPDDLTLYDLALTHGSTGRADYQRLEFLGDRVLGLVIASELYARFPKATEGEMSSRLHVLASGATCAAIAQRLDLTALVRFGAQARNDGGRYSDNIAADAIEALIGAIYLDKGAEEARRFILKHWDEMIEGQQAAPKHPKAALQEWALARGRRPPEYEIVSREGPDHAPRFRIAVSVGKLARAEAEGASKQAAEKAAAAALLAELEGTRE</sequence>
<comment type="subunit">
    <text evidence="8">Homodimer.</text>
</comment>
<dbReference type="GO" id="GO:0008033">
    <property type="term" value="P:tRNA processing"/>
    <property type="evidence" value="ECO:0007669"/>
    <property type="project" value="UniProtKB-KW"/>
</dbReference>
<dbReference type="PANTHER" id="PTHR11207">
    <property type="entry name" value="RIBONUCLEASE III"/>
    <property type="match status" value="1"/>
</dbReference>
<dbReference type="CDD" id="cd10845">
    <property type="entry name" value="DSRM_RNAse_III_family"/>
    <property type="match status" value="1"/>
</dbReference>
<comment type="cofactor">
    <cofactor evidence="8">
        <name>Mg(2+)</name>
        <dbReference type="ChEBI" id="CHEBI:18420"/>
    </cofactor>
</comment>
<dbReference type="SMART" id="SM00535">
    <property type="entry name" value="RIBOc"/>
    <property type="match status" value="1"/>
</dbReference>
<dbReference type="Proteomes" id="UP000535078">
    <property type="component" value="Unassembled WGS sequence"/>
</dbReference>
<evidence type="ECO:0000256" key="6">
    <source>
        <dbReference type="ARBA" id="ARBA00022801"/>
    </source>
</evidence>
<evidence type="ECO:0000256" key="8">
    <source>
        <dbReference type="HAMAP-Rule" id="MF_00104"/>
    </source>
</evidence>
<evidence type="ECO:0000313" key="12">
    <source>
        <dbReference type="Proteomes" id="UP000535078"/>
    </source>
</evidence>
<dbReference type="HAMAP" id="MF_00104">
    <property type="entry name" value="RNase_III"/>
    <property type="match status" value="1"/>
</dbReference>
<dbReference type="PROSITE" id="PS50137">
    <property type="entry name" value="DS_RBD"/>
    <property type="match status" value="1"/>
</dbReference>
<comment type="caution">
    <text evidence="11">The sequence shown here is derived from an EMBL/GenBank/DDBJ whole genome shotgun (WGS) entry which is preliminary data.</text>
</comment>
<dbReference type="GO" id="GO:0006397">
    <property type="term" value="P:mRNA processing"/>
    <property type="evidence" value="ECO:0007669"/>
    <property type="project" value="UniProtKB-UniRule"/>
</dbReference>
<protein>
    <recommendedName>
        <fullName evidence="8">Ribonuclease 3</fullName>
        <ecNumber evidence="8">3.1.26.3</ecNumber>
    </recommendedName>
    <alternativeName>
        <fullName evidence="8">Ribonuclease III</fullName>
        <shortName evidence="8">RNase III</shortName>
    </alternativeName>
</protein>
<evidence type="ECO:0000256" key="5">
    <source>
        <dbReference type="ARBA" id="ARBA00022759"/>
    </source>
</evidence>
<dbReference type="Pfam" id="PF14622">
    <property type="entry name" value="Ribonucleas_3_3"/>
    <property type="match status" value="1"/>
</dbReference>
<dbReference type="PANTHER" id="PTHR11207:SF0">
    <property type="entry name" value="RIBONUCLEASE 3"/>
    <property type="match status" value="1"/>
</dbReference>
<keyword evidence="5 8" id="KW-0255">Endonuclease</keyword>
<comment type="similarity">
    <text evidence="2">Belongs to the ribonuclease III family.</text>
</comment>
<feature type="domain" description="DRBM" evidence="9">
    <location>
        <begin position="154"/>
        <end position="223"/>
    </location>
</feature>
<comment type="catalytic activity">
    <reaction evidence="1 8">
        <text>Endonucleolytic cleavage to 5'-phosphomonoester.</text>
        <dbReference type="EC" id="3.1.26.3"/>
    </reaction>
</comment>
<keyword evidence="8" id="KW-0698">rRNA processing</keyword>
<feature type="binding site" evidence="8">
    <location>
        <position position="118"/>
    </location>
    <ligand>
        <name>Mg(2+)</name>
        <dbReference type="ChEBI" id="CHEBI:18420"/>
    </ligand>
</feature>
<feature type="binding site" evidence="8">
    <location>
        <position position="42"/>
    </location>
    <ligand>
        <name>Mg(2+)</name>
        <dbReference type="ChEBI" id="CHEBI:18420"/>
    </ligand>
</feature>
<evidence type="ECO:0000313" key="11">
    <source>
        <dbReference type="EMBL" id="NJB89712.1"/>
    </source>
</evidence>
<feature type="active site" evidence="8">
    <location>
        <position position="118"/>
    </location>
</feature>
<dbReference type="GO" id="GO:0019843">
    <property type="term" value="F:rRNA binding"/>
    <property type="evidence" value="ECO:0007669"/>
    <property type="project" value="UniProtKB-KW"/>
</dbReference>
<dbReference type="CDD" id="cd00593">
    <property type="entry name" value="RIBOc"/>
    <property type="match status" value="1"/>
</dbReference>
<evidence type="ECO:0000259" key="10">
    <source>
        <dbReference type="PROSITE" id="PS50142"/>
    </source>
</evidence>
<dbReference type="Gene3D" id="3.30.160.20">
    <property type="match status" value="1"/>
</dbReference>
<dbReference type="GO" id="GO:0003725">
    <property type="term" value="F:double-stranded RNA binding"/>
    <property type="evidence" value="ECO:0007669"/>
    <property type="project" value="TreeGrafter"/>
</dbReference>
<feature type="active site" evidence="8">
    <location>
        <position position="46"/>
    </location>
</feature>
<reference evidence="11 12" key="1">
    <citation type="submission" date="2020-03" db="EMBL/GenBank/DDBJ databases">
        <title>Genomic Encyclopedia of Type Strains, Phase IV (KMG-IV): sequencing the most valuable type-strain genomes for metagenomic binning, comparative biology and taxonomic classification.</title>
        <authorList>
            <person name="Goeker M."/>
        </authorList>
    </citation>
    <scope>NUCLEOTIDE SEQUENCE [LARGE SCALE GENOMIC DNA]</scope>
    <source>
        <strain evidence="11 12">DSM 25229</strain>
    </source>
</reference>
<accession>A0A7X5XR13</accession>
<dbReference type="RefSeq" id="WP_167921175.1">
    <property type="nucleotide sequence ID" value="NZ_JAATIT010000002.1"/>
</dbReference>
<keyword evidence="8" id="KW-0699">rRNA-binding</keyword>
<dbReference type="InterPro" id="IPR036389">
    <property type="entry name" value="RNase_III_sf"/>
</dbReference>
<evidence type="ECO:0000256" key="2">
    <source>
        <dbReference type="ARBA" id="ARBA00010183"/>
    </source>
</evidence>
<evidence type="ECO:0000256" key="7">
    <source>
        <dbReference type="ARBA" id="ARBA00022884"/>
    </source>
</evidence>
<dbReference type="AlphaFoldDB" id="A0A7X5XR13"/>
<keyword evidence="8" id="KW-0479">Metal-binding</keyword>
<keyword evidence="6 8" id="KW-0378">Hydrolase</keyword>
<comment type="function">
    <text evidence="8">Digests double-stranded RNA. Involved in the processing of primary rRNA transcript to yield the immediate precursors to the large and small rRNAs (23S and 16S). Processes some mRNAs, and tRNAs when they are encoded in the rRNA operon. Processes pre-crRNA and tracrRNA of type II CRISPR loci if present in the organism.</text>
</comment>
<keyword evidence="4 8" id="KW-0540">Nuclease</keyword>
<dbReference type="GO" id="GO:0004525">
    <property type="term" value="F:ribonuclease III activity"/>
    <property type="evidence" value="ECO:0007669"/>
    <property type="project" value="UniProtKB-UniRule"/>
</dbReference>
<keyword evidence="3 8" id="KW-0507">mRNA processing</keyword>
<dbReference type="NCBIfam" id="TIGR02191">
    <property type="entry name" value="RNaseIII"/>
    <property type="match status" value="1"/>
</dbReference>
<keyword evidence="8" id="KW-0963">Cytoplasm</keyword>
<feature type="binding site" evidence="8">
    <location>
        <position position="115"/>
    </location>
    <ligand>
        <name>Mg(2+)</name>
        <dbReference type="ChEBI" id="CHEBI:18420"/>
    </ligand>
</feature>
<name>A0A7X5XR13_9SPHN</name>
<dbReference type="GO" id="GO:0010468">
    <property type="term" value="P:regulation of gene expression"/>
    <property type="evidence" value="ECO:0007669"/>
    <property type="project" value="TreeGrafter"/>
</dbReference>
<dbReference type="InterPro" id="IPR000999">
    <property type="entry name" value="RNase_III_dom"/>
</dbReference>
<evidence type="ECO:0000256" key="1">
    <source>
        <dbReference type="ARBA" id="ARBA00000109"/>
    </source>
</evidence>
<evidence type="ECO:0000256" key="4">
    <source>
        <dbReference type="ARBA" id="ARBA00022722"/>
    </source>
</evidence>
<dbReference type="SMART" id="SM00358">
    <property type="entry name" value="DSRM"/>
    <property type="match status" value="1"/>
</dbReference>
<dbReference type="PROSITE" id="PS00517">
    <property type="entry name" value="RNASE_3_1"/>
    <property type="match status" value="1"/>
</dbReference>
<dbReference type="GO" id="GO:0006364">
    <property type="term" value="P:rRNA processing"/>
    <property type="evidence" value="ECO:0007669"/>
    <property type="project" value="UniProtKB-UniRule"/>
</dbReference>
<keyword evidence="7 8" id="KW-0694">RNA-binding</keyword>
<feature type="domain" description="RNase III" evidence="10">
    <location>
        <begin position="7"/>
        <end position="129"/>
    </location>
</feature>
<organism evidence="11 12">
    <name type="scientific">Sphingopyxis italica</name>
    <dbReference type="NCBI Taxonomy" id="1129133"/>
    <lineage>
        <taxon>Bacteria</taxon>
        <taxon>Pseudomonadati</taxon>
        <taxon>Pseudomonadota</taxon>
        <taxon>Alphaproteobacteria</taxon>
        <taxon>Sphingomonadales</taxon>
        <taxon>Sphingomonadaceae</taxon>
        <taxon>Sphingopyxis</taxon>
    </lineage>
</organism>
<dbReference type="PROSITE" id="PS50142">
    <property type="entry name" value="RNASE_3_2"/>
    <property type="match status" value="1"/>
</dbReference>
<keyword evidence="8" id="KW-0819">tRNA processing</keyword>
<dbReference type="EMBL" id="JAATIT010000002">
    <property type="protein sequence ID" value="NJB89712.1"/>
    <property type="molecule type" value="Genomic_DNA"/>
</dbReference>
<dbReference type="Pfam" id="PF00035">
    <property type="entry name" value="dsrm"/>
    <property type="match status" value="1"/>
</dbReference>
<dbReference type="GO" id="GO:0046872">
    <property type="term" value="F:metal ion binding"/>
    <property type="evidence" value="ECO:0007669"/>
    <property type="project" value="UniProtKB-KW"/>
</dbReference>
<dbReference type="EC" id="3.1.26.3" evidence="8"/>
<dbReference type="InterPro" id="IPR014720">
    <property type="entry name" value="dsRBD_dom"/>
</dbReference>
<dbReference type="InterPro" id="IPR011907">
    <property type="entry name" value="RNase_III"/>
</dbReference>
<gene>
    <name evidence="8" type="primary">rnc</name>
    <name evidence="11" type="ORF">GGR90_001887</name>
</gene>
<dbReference type="GO" id="GO:0005737">
    <property type="term" value="C:cytoplasm"/>
    <property type="evidence" value="ECO:0007669"/>
    <property type="project" value="UniProtKB-SubCell"/>
</dbReference>
<dbReference type="SUPFAM" id="SSF69065">
    <property type="entry name" value="RNase III domain-like"/>
    <property type="match status" value="1"/>
</dbReference>
<proteinExistence type="inferred from homology"/>
<comment type="subcellular location">
    <subcellularLocation>
        <location evidence="8">Cytoplasm</location>
    </subcellularLocation>
</comment>
<evidence type="ECO:0000256" key="3">
    <source>
        <dbReference type="ARBA" id="ARBA00022664"/>
    </source>
</evidence>